<accession>A0ABR1V8I3</accession>
<reference evidence="3 4" key="1">
    <citation type="submission" date="2023-01" db="EMBL/GenBank/DDBJ databases">
        <title>Analysis of 21 Apiospora genomes using comparative genomics revels a genus with tremendous synthesis potential of carbohydrate active enzymes and secondary metabolites.</title>
        <authorList>
            <person name="Sorensen T."/>
        </authorList>
    </citation>
    <scope>NUCLEOTIDE SEQUENCE [LARGE SCALE GENOMIC DNA]</scope>
    <source>
        <strain evidence="3 4">CBS 83171</strain>
    </source>
</reference>
<dbReference type="Proteomes" id="UP001446871">
    <property type="component" value="Unassembled WGS sequence"/>
</dbReference>
<evidence type="ECO:0000313" key="4">
    <source>
        <dbReference type="Proteomes" id="UP001446871"/>
    </source>
</evidence>
<dbReference type="Gene3D" id="3.40.50.1820">
    <property type="entry name" value="alpha/beta hydrolase"/>
    <property type="match status" value="1"/>
</dbReference>
<dbReference type="EMBL" id="JAQQWM010000004">
    <property type="protein sequence ID" value="KAK8067513.1"/>
    <property type="molecule type" value="Genomic_DNA"/>
</dbReference>
<organism evidence="3 4">
    <name type="scientific">Apiospora saccharicola</name>
    <dbReference type="NCBI Taxonomy" id="335842"/>
    <lineage>
        <taxon>Eukaryota</taxon>
        <taxon>Fungi</taxon>
        <taxon>Dikarya</taxon>
        <taxon>Ascomycota</taxon>
        <taxon>Pezizomycotina</taxon>
        <taxon>Sordariomycetes</taxon>
        <taxon>Xylariomycetidae</taxon>
        <taxon>Amphisphaeriales</taxon>
        <taxon>Apiosporaceae</taxon>
        <taxon>Apiospora</taxon>
    </lineage>
</organism>
<dbReference type="InterPro" id="IPR000073">
    <property type="entry name" value="AB_hydrolase_1"/>
</dbReference>
<gene>
    <name evidence="3" type="ORF">PG996_006625</name>
</gene>
<dbReference type="InterPro" id="IPR029058">
    <property type="entry name" value="AB_hydrolase_fold"/>
</dbReference>
<comment type="caution">
    <text evidence="3">The sequence shown here is derived from an EMBL/GenBank/DDBJ whole genome shotgun (WGS) entry which is preliminary data.</text>
</comment>
<evidence type="ECO:0000256" key="1">
    <source>
        <dbReference type="SAM" id="MobiDB-lite"/>
    </source>
</evidence>
<feature type="domain" description="AB hydrolase-1" evidence="2">
    <location>
        <begin position="28"/>
        <end position="284"/>
    </location>
</feature>
<feature type="compositionally biased region" description="Low complexity" evidence="1">
    <location>
        <begin position="98"/>
        <end position="107"/>
    </location>
</feature>
<proteinExistence type="predicted"/>
<name>A0ABR1V8I3_9PEZI</name>
<evidence type="ECO:0000259" key="2">
    <source>
        <dbReference type="Pfam" id="PF12697"/>
    </source>
</evidence>
<protein>
    <recommendedName>
        <fullName evidence="2">AB hydrolase-1 domain-containing protein</fullName>
    </recommendedName>
</protein>
<sequence>MKGGQYFAVADGVNIYYSLDGPEDGIPILLLHGWVCDQNDWAFQVPFLVSLGFRVVGMDYRGHGHSSVTDAVTKFDPLTLAEDAAALLGHLGVGGSNSNGSGSTHSGSGNGNGNGNHSSNDDQKAIVMGHSIGALVTHQLALRHGNLVRGIVLVDSAYALTPPSLAHVAQMLETVDPPEQAAVAATDFFAASGIYLAEHGTPAWLAPFHQRRAWAMRPRVVVGFWKGMQAHLGESGVAYLKRTGRPAGIPKLVTGAAESNLEIEREAGELDEKVDRVEVIAGAGSV</sequence>
<dbReference type="SUPFAM" id="SSF53474">
    <property type="entry name" value="alpha/beta-Hydrolases"/>
    <property type="match status" value="1"/>
</dbReference>
<feature type="region of interest" description="Disordered" evidence="1">
    <location>
        <begin position="98"/>
        <end position="123"/>
    </location>
</feature>
<evidence type="ECO:0000313" key="3">
    <source>
        <dbReference type="EMBL" id="KAK8067513.1"/>
    </source>
</evidence>
<dbReference type="Pfam" id="PF12697">
    <property type="entry name" value="Abhydrolase_6"/>
    <property type="match status" value="1"/>
</dbReference>
<dbReference type="PANTHER" id="PTHR43329">
    <property type="entry name" value="EPOXIDE HYDROLASE"/>
    <property type="match status" value="1"/>
</dbReference>
<keyword evidence="4" id="KW-1185">Reference proteome</keyword>